<evidence type="ECO:0000313" key="4">
    <source>
        <dbReference type="Proteomes" id="UP000199440"/>
    </source>
</evidence>
<feature type="domain" description="Putative auto-transporter adhesin head GIN" evidence="2">
    <location>
        <begin position="49"/>
        <end position="228"/>
    </location>
</feature>
<reference evidence="3 4" key="1">
    <citation type="submission" date="2016-10" db="EMBL/GenBank/DDBJ databases">
        <authorList>
            <person name="de Groot N.N."/>
        </authorList>
    </citation>
    <scope>NUCLEOTIDE SEQUENCE [LARGE SCALE GENOMIC DNA]</scope>
    <source>
        <strain evidence="3 4">DSM 19886</strain>
    </source>
</reference>
<dbReference type="AlphaFoldDB" id="A0A1G9NZS1"/>
<proteinExistence type="predicted"/>
<name>A0A1G9NZS1_9FLAO</name>
<feature type="signal peptide" evidence="1">
    <location>
        <begin position="1"/>
        <end position="21"/>
    </location>
</feature>
<dbReference type="Pfam" id="PF10988">
    <property type="entry name" value="DUF2807"/>
    <property type="match status" value="1"/>
</dbReference>
<dbReference type="Gene3D" id="2.160.20.120">
    <property type="match status" value="1"/>
</dbReference>
<dbReference type="InterPro" id="IPR021255">
    <property type="entry name" value="DUF2807"/>
</dbReference>
<dbReference type="Proteomes" id="UP000199440">
    <property type="component" value="Unassembled WGS sequence"/>
</dbReference>
<protein>
    <submittedName>
        <fullName evidence="3">Putative auto-transporter adhesin, head GIN domain</fullName>
    </submittedName>
</protein>
<keyword evidence="1" id="KW-0732">Signal</keyword>
<feature type="chain" id="PRO_5011764588" evidence="1">
    <location>
        <begin position="22"/>
        <end position="244"/>
    </location>
</feature>
<evidence type="ECO:0000313" key="3">
    <source>
        <dbReference type="EMBL" id="SDL91900.1"/>
    </source>
</evidence>
<dbReference type="STRING" id="192904.SAMN04488514_103384"/>
<dbReference type="EMBL" id="FNGV01000003">
    <property type="protein sequence ID" value="SDL91900.1"/>
    <property type="molecule type" value="Genomic_DNA"/>
</dbReference>
<dbReference type="RefSeq" id="WP_089888010.1">
    <property type="nucleotide sequence ID" value="NZ_FNGV01000003.1"/>
</dbReference>
<keyword evidence="4" id="KW-1185">Reference proteome</keyword>
<accession>A0A1G9NZS1</accession>
<evidence type="ECO:0000259" key="2">
    <source>
        <dbReference type="Pfam" id="PF10988"/>
    </source>
</evidence>
<sequence length="244" mass="25622">MTTLARLTIAFLLALFFNSCGFDIKMGDFGSGEKGNGIVTEQSRSITDEFSKISASEGLEVYVTQAKDFEITVEADENIMDLIGTDIKDGKLRIHAIKNIGRATKKVYVSLPEVTALRSSSGSHLITQHTINCNDIEIDASSGSLLKADLLADTIEIDASSGANLTISGDATNADIEVSSGGNINAKNLETKICHADASSGGNLMINVSESLVADASSGGNISYSGDASLKGKKNISGSITYRD</sequence>
<dbReference type="OrthoDB" id="942536at2"/>
<gene>
    <name evidence="3" type="ORF">SAMN04488514_103384</name>
</gene>
<organism evidence="3 4">
    <name type="scientific">Kriegella aquimaris</name>
    <dbReference type="NCBI Taxonomy" id="192904"/>
    <lineage>
        <taxon>Bacteria</taxon>
        <taxon>Pseudomonadati</taxon>
        <taxon>Bacteroidota</taxon>
        <taxon>Flavobacteriia</taxon>
        <taxon>Flavobacteriales</taxon>
        <taxon>Flavobacteriaceae</taxon>
        <taxon>Kriegella</taxon>
    </lineage>
</organism>
<evidence type="ECO:0000256" key="1">
    <source>
        <dbReference type="SAM" id="SignalP"/>
    </source>
</evidence>